<name>A0A2S6EVS2_LEGPN</name>
<dbReference type="OrthoDB" id="5635383at2"/>
<protein>
    <submittedName>
        <fullName evidence="1">Uncharacterized protein</fullName>
    </submittedName>
</protein>
<sequence>MLKDWQVKFPKSFEQFPNLFTELDFEEQEYLSQLLHLINNAGTGLLDEETVSRIFDNSSHVSELTALISLISNLKCLNKSMLNYLITNHYLPDLQESIDTLSSQTSLSTDVVTFLFSTKNPQDCVAFMMRALKNGVDLTNIVNYLSQHVDLAGLNRAITLFDLSSFSYKQEHFPKFSILSSVLANPLCQTIFDARLRGFSDYSELSEPLRSIDANEIINQLVDLVDEETKAQIFFDFFVPFRPFPPSQKYIVDVDVADKVARVLQAPEMKSTLRMKNGVRVVFDKIKYEIASNIESEDLCSTRNYKDLMNEIWLTLNQLHKGHGYQGFFAEELRQHSFLTDTEPKDMMDVETRSPSILV</sequence>
<organism evidence="1 2">
    <name type="scientific">Legionella pneumophila</name>
    <dbReference type="NCBI Taxonomy" id="446"/>
    <lineage>
        <taxon>Bacteria</taxon>
        <taxon>Pseudomonadati</taxon>
        <taxon>Pseudomonadota</taxon>
        <taxon>Gammaproteobacteria</taxon>
        <taxon>Legionellales</taxon>
        <taxon>Legionellaceae</taxon>
        <taxon>Legionella</taxon>
    </lineage>
</organism>
<evidence type="ECO:0000313" key="2">
    <source>
        <dbReference type="Proteomes" id="UP000239239"/>
    </source>
</evidence>
<proteinExistence type="predicted"/>
<comment type="caution">
    <text evidence="1">The sequence shown here is derived from an EMBL/GenBank/DDBJ whole genome shotgun (WGS) entry which is preliminary data.</text>
</comment>
<reference evidence="1 2" key="1">
    <citation type="submission" date="2018-02" db="EMBL/GenBank/DDBJ databases">
        <title>Draft genome sequences of four Legionella pneumophila clinical strains isolated in Ontario.</title>
        <authorList>
            <person name="Fortuna A."/>
            <person name="Ramnarine R."/>
            <person name="Li A."/>
            <person name="Frantz C."/>
            <person name="Mallo G."/>
        </authorList>
    </citation>
    <scope>NUCLEOTIDE SEQUENCE [LARGE SCALE GENOMIC DNA]</scope>
    <source>
        <strain evidence="1 2">LG61</strain>
    </source>
</reference>
<evidence type="ECO:0000313" key="1">
    <source>
        <dbReference type="EMBL" id="PPK29283.1"/>
    </source>
</evidence>
<dbReference type="RefSeq" id="WP_027228139.1">
    <property type="nucleotide sequence ID" value="NZ_CP017601.1"/>
</dbReference>
<dbReference type="EMBL" id="PQWY01000018">
    <property type="protein sequence ID" value="PPK29283.1"/>
    <property type="molecule type" value="Genomic_DNA"/>
</dbReference>
<accession>A0A2S6EVS2</accession>
<dbReference type="Proteomes" id="UP000239239">
    <property type="component" value="Unassembled WGS sequence"/>
</dbReference>
<gene>
    <name evidence="1" type="ORF">C3928_13015</name>
</gene>
<dbReference type="AlphaFoldDB" id="A0A2S6EVS2"/>